<evidence type="ECO:0000256" key="3">
    <source>
        <dbReference type="ARBA" id="ARBA00022553"/>
    </source>
</evidence>
<dbReference type="SUPFAM" id="SSF55874">
    <property type="entry name" value="ATPase domain of HSP90 chaperone/DNA topoisomerase II/histidine kinase"/>
    <property type="match status" value="1"/>
</dbReference>
<dbReference type="InterPro" id="IPR036097">
    <property type="entry name" value="HisK_dim/P_sf"/>
</dbReference>
<evidence type="ECO:0000256" key="4">
    <source>
        <dbReference type="ARBA" id="ARBA00022679"/>
    </source>
</evidence>
<dbReference type="SUPFAM" id="SSF52540">
    <property type="entry name" value="P-loop containing nucleoside triphosphate hydrolases"/>
    <property type="match status" value="2"/>
</dbReference>
<dbReference type="PROSITE" id="PS51194">
    <property type="entry name" value="HELICASE_CTER"/>
    <property type="match status" value="1"/>
</dbReference>
<feature type="domain" description="Histidine kinase" evidence="24">
    <location>
        <begin position="2240"/>
        <end position="2463"/>
    </location>
</feature>
<evidence type="ECO:0000256" key="21">
    <source>
        <dbReference type="PROSITE-ProRule" id="PRU00552"/>
    </source>
</evidence>
<dbReference type="Pfam" id="PF13185">
    <property type="entry name" value="GAF_2"/>
    <property type="match status" value="1"/>
</dbReference>
<proteinExistence type="inferred from homology"/>
<dbReference type="SUPFAM" id="SSF47384">
    <property type="entry name" value="Homodimeric domain of signal transducing histidine kinase"/>
    <property type="match status" value="1"/>
</dbReference>
<dbReference type="CDD" id="cd17546">
    <property type="entry name" value="REC_hyHK_CKI1_RcsC-like"/>
    <property type="match status" value="1"/>
</dbReference>
<dbReference type="InterPro" id="IPR000719">
    <property type="entry name" value="Prot_kinase_dom"/>
</dbReference>
<dbReference type="Pfam" id="PF00072">
    <property type="entry name" value="Response_reg"/>
    <property type="match status" value="1"/>
</dbReference>
<feature type="compositionally biased region" description="Low complexity" evidence="22">
    <location>
        <begin position="891"/>
        <end position="902"/>
    </location>
</feature>
<dbReference type="CDD" id="cd16922">
    <property type="entry name" value="HATPase_EvgS-ArcB-TorS-like"/>
    <property type="match status" value="1"/>
</dbReference>
<dbReference type="SMART" id="SM00065">
    <property type="entry name" value="GAF"/>
    <property type="match status" value="1"/>
</dbReference>
<dbReference type="EMBL" id="ML179728">
    <property type="protein sequence ID" value="THU82492.1"/>
    <property type="molecule type" value="Genomic_DNA"/>
</dbReference>
<dbReference type="InterPro" id="IPR003661">
    <property type="entry name" value="HisK_dim/P_dom"/>
</dbReference>
<name>A0A4S8L211_DENBC</name>
<dbReference type="InterPro" id="IPR011009">
    <property type="entry name" value="Kinase-like_dom_sf"/>
</dbReference>
<dbReference type="InterPro" id="IPR001789">
    <property type="entry name" value="Sig_transdc_resp-reg_receiver"/>
</dbReference>
<dbReference type="Gene3D" id="3.30.565.10">
    <property type="entry name" value="Histidine kinase-like ATPase, C-terminal domain"/>
    <property type="match status" value="1"/>
</dbReference>
<dbReference type="Gene3D" id="3.40.50.300">
    <property type="entry name" value="P-loop containing nucleotide triphosphate hydrolases"/>
    <property type="match status" value="2"/>
</dbReference>
<dbReference type="PRINTS" id="PR00344">
    <property type="entry name" value="BCTRLSENSOR"/>
</dbReference>
<keyword evidence="6" id="KW-0547">Nucleotide-binding</keyword>
<dbReference type="Pfam" id="PF00069">
    <property type="entry name" value="Pkinase"/>
    <property type="match status" value="1"/>
</dbReference>
<keyword evidence="7" id="KW-0418">Kinase</keyword>
<feature type="domain" description="Helicase ATP-binding" evidence="26">
    <location>
        <begin position="84"/>
        <end position="259"/>
    </location>
</feature>
<evidence type="ECO:0000256" key="2">
    <source>
        <dbReference type="ARBA" id="ARBA00012552"/>
    </source>
</evidence>
<feature type="compositionally biased region" description="Low complexity" evidence="22">
    <location>
        <begin position="23"/>
        <end position="36"/>
    </location>
</feature>
<evidence type="ECO:0000313" key="30">
    <source>
        <dbReference type="Proteomes" id="UP000297245"/>
    </source>
</evidence>
<dbReference type="GO" id="GO:0051028">
    <property type="term" value="P:mRNA transport"/>
    <property type="evidence" value="ECO:0007669"/>
    <property type="project" value="UniProtKB-KW"/>
</dbReference>
<evidence type="ECO:0000259" key="27">
    <source>
        <dbReference type="PROSITE" id="PS51194"/>
    </source>
</evidence>
<keyword evidence="10" id="KW-0509">mRNA transport</keyword>
<dbReference type="GO" id="GO:0008380">
    <property type="term" value="P:RNA splicing"/>
    <property type="evidence" value="ECO:0007669"/>
    <property type="project" value="UniProtKB-KW"/>
</dbReference>
<dbReference type="PROSITE" id="PS50110">
    <property type="entry name" value="RESPONSE_REGULATORY"/>
    <property type="match status" value="1"/>
</dbReference>
<comment type="catalytic activity">
    <reaction evidence="19">
        <text>ATP + H2O = ADP + phosphate + H(+)</text>
        <dbReference type="Rhea" id="RHEA:13065"/>
        <dbReference type="ChEBI" id="CHEBI:15377"/>
        <dbReference type="ChEBI" id="CHEBI:15378"/>
        <dbReference type="ChEBI" id="CHEBI:30616"/>
        <dbReference type="ChEBI" id="CHEBI:43474"/>
        <dbReference type="ChEBI" id="CHEBI:456216"/>
        <dbReference type="EC" id="3.6.4.13"/>
    </reaction>
</comment>
<reference evidence="29 30" key="1">
    <citation type="journal article" date="2019" name="Nat. Ecol. Evol.">
        <title>Megaphylogeny resolves global patterns of mushroom evolution.</title>
        <authorList>
            <person name="Varga T."/>
            <person name="Krizsan K."/>
            <person name="Foldi C."/>
            <person name="Dima B."/>
            <person name="Sanchez-Garcia M."/>
            <person name="Sanchez-Ramirez S."/>
            <person name="Szollosi G.J."/>
            <person name="Szarkandi J.G."/>
            <person name="Papp V."/>
            <person name="Albert L."/>
            <person name="Andreopoulos W."/>
            <person name="Angelini C."/>
            <person name="Antonin V."/>
            <person name="Barry K.W."/>
            <person name="Bougher N.L."/>
            <person name="Buchanan P."/>
            <person name="Buyck B."/>
            <person name="Bense V."/>
            <person name="Catcheside P."/>
            <person name="Chovatia M."/>
            <person name="Cooper J."/>
            <person name="Damon W."/>
            <person name="Desjardin D."/>
            <person name="Finy P."/>
            <person name="Geml J."/>
            <person name="Haridas S."/>
            <person name="Hughes K."/>
            <person name="Justo A."/>
            <person name="Karasinski D."/>
            <person name="Kautmanova I."/>
            <person name="Kiss B."/>
            <person name="Kocsube S."/>
            <person name="Kotiranta H."/>
            <person name="LaButti K.M."/>
            <person name="Lechner B.E."/>
            <person name="Liimatainen K."/>
            <person name="Lipzen A."/>
            <person name="Lukacs Z."/>
            <person name="Mihaltcheva S."/>
            <person name="Morgado L.N."/>
            <person name="Niskanen T."/>
            <person name="Noordeloos M.E."/>
            <person name="Ohm R.A."/>
            <person name="Ortiz-Santana B."/>
            <person name="Ovrebo C."/>
            <person name="Racz N."/>
            <person name="Riley R."/>
            <person name="Savchenko A."/>
            <person name="Shiryaev A."/>
            <person name="Soop K."/>
            <person name="Spirin V."/>
            <person name="Szebenyi C."/>
            <person name="Tomsovsky M."/>
            <person name="Tulloss R.E."/>
            <person name="Uehling J."/>
            <person name="Grigoriev I.V."/>
            <person name="Vagvolgyi C."/>
            <person name="Papp T."/>
            <person name="Martin F.M."/>
            <person name="Miettinen O."/>
            <person name="Hibbett D.S."/>
            <person name="Nagy L.G."/>
        </authorList>
    </citation>
    <scope>NUCLEOTIDE SEQUENCE [LARGE SCALE GENOMIC DNA]</scope>
    <source>
        <strain evidence="29 30">CBS 962.96</strain>
    </source>
</reference>
<dbReference type="Proteomes" id="UP000297245">
    <property type="component" value="Unassembled WGS sequence"/>
</dbReference>
<comment type="caution">
    <text evidence="20">Lacks conserved residue(s) required for the propagation of feature annotation.</text>
</comment>
<dbReference type="SUPFAM" id="SSF56112">
    <property type="entry name" value="Protein kinase-like (PK-like)"/>
    <property type="match status" value="1"/>
</dbReference>
<dbReference type="InterPro" id="IPR003018">
    <property type="entry name" value="GAF"/>
</dbReference>
<dbReference type="SUPFAM" id="SSF55781">
    <property type="entry name" value="GAF domain-like"/>
    <property type="match status" value="1"/>
</dbReference>
<evidence type="ECO:0000259" key="26">
    <source>
        <dbReference type="PROSITE" id="PS51192"/>
    </source>
</evidence>
<evidence type="ECO:0000256" key="20">
    <source>
        <dbReference type="PROSITE-ProRule" id="PRU00169"/>
    </source>
</evidence>
<dbReference type="Pfam" id="PF13191">
    <property type="entry name" value="AAA_16"/>
    <property type="match status" value="1"/>
</dbReference>
<organism evidence="29 30">
    <name type="scientific">Dendrothele bispora (strain CBS 962.96)</name>
    <dbReference type="NCBI Taxonomy" id="1314807"/>
    <lineage>
        <taxon>Eukaryota</taxon>
        <taxon>Fungi</taxon>
        <taxon>Dikarya</taxon>
        <taxon>Basidiomycota</taxon>
        <taxon>Agaricomycotina</taxon>
        <taxon>Agaricomycetes</taxon>
        <taxon>Agaricomycetidae</taxon>
        <taxon>Agaricales</taxon>
        <taxon>Agaricales incertae sedis</taxon>
        <taxon>Dendrothele</taxon>
    </lineage>
</organism>
<evidence type="ECO:0000256" key="14">
    <source>
        <dbReference type="ARBA" id="ARBA00023242"/>
    </source>
</evidence>
<dbReference type="Pfam" id="PF00512">
    <property type="entry name" value="HisKA"/>
    <property type="match status" value="1"/>
</dbReference>
<dbReference type="Gene3D" id="3.40.50.2300">
    <property type="match status" value="1"/>
</dbReference>
<keyword evidence="14" id="KW-0539">Nucleus</keyword>
<feature type="domain" description="Protein kinase" evidence="23">
    <location>
        <begin position="477"/>
        <end position="794"/>
    </location>
</feature>
<dbReference type="GO" id="GO:0000155">
    <property type="term" value="F:phosphorelay sensor kinase activity"/>
    <property type="evidence" value="ECO:0007669"/>
    <property type="project" value="InterPro"/>
</dbReference>
<keyword evidence="3" id="KW-0597">Phosphoprotein</keyword>
<evidence type="ECO:0000256" key="15">
    <source>
        <dbReference type="ARBA" id="ARBA00037698"/>
    </source>
</evidence>
<dbReference type="FunFam" id="3.30.565.10:FF:000010">
    <property type="entry name" value="Sensor histidine kinase RcsC"/>
    <property type="match status" value="1"/>
</dbReference>
<keyword evidence="5" id="KW-0747">Spliceosome</keyword>
<dbReference type="PROSITE" id="PS51192">
    <property type="entry name" value="HELICASE_ATP_BIND_1"/>
    <property type="match status" value="1"/>
</dbReference>
<evidence type="ECO:0000259" key="28">
    <source>
        <dbReference type="PROSITE" id="PS51195"/>
    </source>
</evidence>
<dbReference type="GO" id="GO:0016787">
    <property type="term" value="F:hydrolase activity"/>
    <property type="evidence" value="ECO:0007669"/>
    <property type="project" value="UniProtKB-KW"/>
</dbReference>
<dbReference type="FunFam" id="3.40.50.300:FF:000168">
    <property type="entry name" value="DEAD-box ATP-dependent RNA helicase 56-like"/>
    <property type="match status" value="1"/>
</dbReference>
<evidence type="ECO:0000256" key="8">
    <source>
        <dbReference type="ARBA" id="ARBA00022801"/>
    </source>
</evidence>
<dbReference type="SMART" id="SM00490">
    <property type="entry name" value="HELICc"/>
    <property type="match status" value="1"/>
</dbReference>
<dbReference type="InterPro" id="IPR011545">
    <property type="entry name" value="DEAD/DEAH_box_helicase_dom"/>
</dbReference>
<keyword evidence="8" id="KW-0378">Hydrolase</keyword>
<dbReference type="Gene3D" id="1.10.510.10">
    <property type="entry name" value="Transferase(Phosphotransferase) domain 1"/>
    <property type="match status" value="1"/>
</dbReference>
<gene>
    <name evidence="29" type="ORF">K435DRAFT_971945</name>
</gene>
<evidence type="ECO:0000256" key="13">
    <source>
        <dbReference type="ARBA" id="ARBA00023187"/>
    </source>
</evidence>
<dbReference type="InterPro" id="IPR003594">
    <property type="entry name" value="HATPase_dom"/>
</dbReference>
<dbReference type="Pfam" id="PF02518">
    <property type="entry name" value="HATPase_c"/>
    <property type="match status" value="1"/>
</dbReference>
<dbReference type="PROSITE" id="PS50109">
    <property type="entry name" value="HIS_KIN"/>
    <property type="match status" value="1"/>
</dbReference>
<evidence type="ECO:0000256" key="7">
    <source>
        <dbReference type="ARBA" id="ARBA00022777"/>
    </source>
</evidence>
<feature type="short sequence motif" description="Q motif" evidence="21">
    <location>
        <begin position="53"/>
        <end position="81"/>
    </location>
</feature>
<feature type="domain" description="DEAD-box RNA helicase Q" evidence="28">
    <location>
        <begin position="53"/>
        <end position="81"/>
    </location>
</feature>
<dbReference type="CDD" id="cd18787">
    <property type="entry name" value="SF2_C_DEAD"/>
    <property type="match status" value="1"/>
</dbReference>
<keyword evidence="13" id="KW-0507">mRNA processing</keyword>
<feature type="domain" description="Response regulatory" evidence="25">
    <location>
        <begin position="2642"/>
        <end position="2783"/>
    </location>
</feature>
<dbReference type="GO" id="GO:0005524">
    <property type="term" value="F:ATP binding"/>
    <property type="evidence" value="ECO:0007669"/>
    <property type="project" value="UniProtKB-KW"/>
</dbReference>
<evidence type="ECO:0000259" key="24">
    <source>
        <dbReference type="PROSITE" id="PS50109"/>
    </source>
</evidence>
<dbReference type="GO" id="GO:0003724">
    <property type="term" value="F:RNA helicase activity"/>
    <property type="evidence" value="ECO:0007669"/>
    <property type="project" value="UniProtKB-EC"/>
</dbReference>
<dbReference type="InterPro" id="IPR001650">
    <property type="entry name" value="Helicase_C-like"/>
</dbReference>
<evidence type="ECO:0000259" key="23">
    <source>
        <dbReference type="PROSITE" id="PS50011"/>
    </source>
</evidence>
<protein>
    <recommendedName>
        <fullName evidence="17">ATP-dependent RNA helicase SUB2</fullName>
        <ecNumber evidence="2">3.6.4.13</ecNumber>
    </recommendedName>
    <alternativeName>
        <fullName evidence="18">ATP-dependent RNA helicase sub2</fullName>
    </alternativeName>
</protein>
<dbReference type="SMART" id="SM00388">
    <property type="entry name" value="HisKA"/>
    <property type="match status" value="1"/>
</dbReference>
<feature type="domain" description="Helicase C-terminal" evidence="27">
    <location>
        <begin position="271"/>
        <end position="432"/>
    </location>
</feature>
<dbReference type="CDD" id="cd00082">
    <property type="entry name" value="HisKA"/>
    <property type="match status" value="1"/>
</dbReference>
<feature type="region of interest" description="Disordered" evidence="22">
    <location>
        <begin position="870"/>
        <end position="934"/>
    </location>
</feature>
<keyword evidence="13" id="KW-0508">mRNA splicing</keyword>
<dbReference type="Pfam" id="PF00271">
    <property type="entry name" value="Helicase_C"/>
    <property type="match status" value="1"/>
</dbReference>
<dbReference type="PROSITE" id="PS50011">
    <property type="entry name" value="PROTEIN_KINASE_DOM"/>
    <property type="match status" value="1"/>
</dbReference>
<evidence type="ECO:0000256" key="12">
    <source>
        <dbReference type="ARBA" id="ARBA00022884"/>
    </source>
</evidence>
<comment type="function">
    <text evidence="15">ATP-binding RNA helicase involved in transcription elongation and required for the export of mRNA out of the nucleus. SUB2 also plays a role in pre-mRNA splicing and spliceosome assembly. May be involved in rDNA and telomeric silencing, and maintenance of genome integrity.</text>
</comment>
<dbReference type="PROSITE" id="PS51195">
    <property type="entry name" value="Q_MOTIF"/>
    <property type="match status" value="1"/>
</dbReference>
<keyword evidence="9" id="KW-0347">Helicase</keyword>
<evidence type="ECO:0000256" key="9">
    <source>
        <dbReference type="ARBA" id="ARBA00022806"/>
    </source>
</evidence>
<comment type="subcellular location">
    <subcellularLocation>
        <location evidence="1">Nucleus</location>
    </subcellularLocation>
</comment>
<dbReference type="InterPro" id="IPR011006">
    <property type="entry name" value="CheY-like_superfamily"/>
</dbReference>
<evidence type="ECO:0000256" key="11">
    <source>
        <dbReference type="ARBA" id="ARBA00022840"/>
    </source>
</evidence>
<evidence type="ECO:0000256" key="1">
    <source>
        <dbReference type="ARBA" id="ARBA00004123"/>
    </source>
</evidence>
<keyword evidence="10" id="KW-0813">Transport</keyword>
<dbReference type="CDD" id="cd17950">
    <property type="entry name" value="DEADc_DDX39"/>
    <property type="match status" value="1"/>
</dbReference>
<evidence type="ECO:0000256" key="18">
    <source>
        <dbReference type="ARBA" id="ARBA00040402"/>
    </source>
</evidence>
<dbReference type="OrthoDB" id="60033at2759"/>
<feature type="compositionally biased region" description="Acidic residues" evidence="22">
    <location>
        <begin position="1"/>
        <end position="16"/>
    </location>
</feature>
<dbReference type="FunFam" id="3.40.50.300:FF:000111">
    <property type="entry name" value="DEAD-box ATP-dependent RNA helicase"/>
    <property type="match status" value="1"/>
</dbReference>
<evidence type="ECO:0000256" key="17">
    <source>
        <dbReference type="ARBA" id="ARBA00040177"/>
    </source>
</evidence>
<evidence type="ECO:0000256" key="19">
    <source>
        <dbReference type="ARBA" id="ARBA00047984"/>
    </source>
</evidence>
<dbReference type="Gene3D" id="1.10.287.130">
    <property type="match status" value="1"/>
</dbReference>
<evidence type="ECO:0000259" key="25">
    <source>
        <dbReference type="PROSITE" id="PS50110"/>
    </source>
</evidence>
<evidence type="ECO:0000256" key="16">
    <source>
        <dbReference type="ARBA" id="ARBA00038213"/>
    </source>
</evidence>
<dbReference type="GO" id="GO:0005681">
    <property type="term" value="C:spliceosomal complex"/>
    <property type="evidence" value="ECO:0007669"/>
    <property type="project" value="UniProtKB-KW"/>
</dbReference>
<keyword evidence="30" id="KW-1185">Reference proteome</keyword>
<evidence type="ECO:0000256" key="6">
    <source>
        <dbReference type="ARBA" id="ARBA00022741"/>
    </source>
</evidence>
<keyword evidence="12" id="KW-0694">RNA-binding</keyword>
<dbReference type="InterPro" id="IPR005467">
    <property type="entry name" value="His_kinase_dom"/>
</dbReference>
<dbReference type="InterPro" id="IPR036890">
    <property type="entry name" value="HATPase_C_sf"/>
</dbReference>
<dbReference type="InterPro" id="IPR004358">
    <property type="entry name" value="Sig_transdc_His_kin-like_C"/>
</dbReference>
<evidence type="ECO:0000256" key="5">
    <source>
        <dbReference type="ARBA" id="ARBA00022728"/>
    </source>
</evidence>
<sequence>MSAQDNEDLIDYEDEHDIPNGFSAAATNGAASSARAAEGDDKDKKNFSGIHSTGFRDFLLKPELLRAISDLGFEHPSEVQQECIPQAVLGMDVLCQAKSGHGKTAVFVLATLQQLEPQNGQVSVIVLCHTRELAFQIKNEYTRFAKYMPDVRVSTFYGGTPVSKDAETLRDKNKCPHIVVATPGRLNALARDKVLDAKNVKHFVLDECDKMLEQLDMRRDVQEIFRTTPHHKQVMMFSATLAKEIRATCKKFMSNPLEIFVDDETKLTLHGLQQHYVKLEESGKNRKLNELLDTLEFNQVVIFVKSVARAIELDKLLVSCNFPSISIHSGLQQEERISRYTAFKAFEKRILVATDIFGRGIDVERVNIVINYDCPPDADSYLHRVGRAGRFGTKGLAITFVSTDEDQQVMTAIQSRFEVAVPELPEHIDPASYKEALGPPEDTRRVMKRKLYGQATLPTLFFREADGVLSVPGYQFGNAVPWIDTGSMTRIAEGSSLKDNSSVLAKIAPAHSNGSMCLEREAHILGQIGSSTSGHTPVLRMVDLLTISRDHGDVVVLLLHHPGQNILGRYLPPSKVNDLLLADIHRMRHGPSLDPYMMDTDEDGITEEMEAFDIMDLATFLEFAIQATLSLEMIHKAGIVHREVRANAFHLNAHSGMVRFAHFGNRAISLENYGSPSSLVLRAFEEAEKLKVKEALCYLAPEQTGSIETMTQDHRTDLYSLGILFWTLLVGRGQMPFEGGALELLHSIVQKRPMPVHEVRRDIPQVLANIVDKLLSKHPDTRYQSAHGLKLDLLECQRRLLATVSSSADESAELIPTFEIATQDRFMDFTMPLALFGRDKELEAIRNVIRHTNTSFSRHMSTSEGHITIASSAGSQDTGTGTGTGEDPTESVSSQSGSASVGTGNDYNANNKSATTRYSPTQDHSSMTLSISPSIQTSDDLRRTALRIRPRSRAQVIVIVGPPGIGKSSMVLVNQARWRSHGLWGQAKFQSVDSAPFAALLSCLSSVLRQLMVFHMDVHRFVTVLRDRLGPQIQNIPLLYQGTPELRDILALFGINLDTPRESLSTRELRARFQTLVENVFTVIADTRLFALFLDDLHEADDSTLDVVSALINSKSRMLIFITLRSDSSELVERVRSMFSSRSRPTWISVDPLPFPAILSLVSKTLHRSREDSTPLARFVYATSAGNAFHARNILTTLHRQHHISFNWELNHWQYDISTIEGSMTGREAPDPTDLSFLVAQFRELPEETRKYLLWAVFFGETFKVTEVALMMDWEDSSGSSSDEEDTMWNLRKAASSRDPATNASDSMRGLQTALVEGWLIQRARDMCSFAHDRYRQAVQLEADNLPEETTAKMSFRIILMMQHETPVDVYRIAEHAKRCLTLLREHPKREELLNVLLDAGQSAWTRGAHELAARSFLSAKTLLLDDPWKENHKRAFDLFEKLASLATWEGNYVASNEYIHECVTRTSSTDEVAMLLRLQSRNNWMNGNFDQALKDTISALKLLGIEINPAPTYRQASQMFEQVKNEILAVGFDEILSIPRTTDPKAELAVRLLNDAGTNAYWSPSPIAFSDIIGLTTIQLALRSGIASGTALGFFWTLAGATERRELYRFSVDLAKLALKIAEVHGSSGEKCRAYVLYCAMVSGFDNVHIRSNLPRLEEAFKYGNSAGDRIYTGFAMLHIITTRLFVSDHLSELVVSAEECVNDTKLWAAGETASLASGTLNCIRALAGWTDANSADTVFDTEEFKESEYLEQLQRSSGNVPLVMNWSVFLVMKHHFGSPSTAFRRYNAFKLVGFYCLGYVQEAADLGFSVWDTRDKHPNHRHVRWSLFFHCLAMISCIRQGQISEKARVNYFKQININTEYIKKWSFSSPINTSTWVALVDAELASLSDNSTAFKLYDVAVKLAVNNDWLLEEGLGLYLQGSHFVRCGVESLGSELQRRGISRHSQWGAQGIVNHLNSIIGTRSQYPLKRHIFTSDVAVQTESVMMPSNQELSLYDNTKIDTGDEQETTLRASHLAAILKWSKDISSDINLSSGTKLSFQLSAQVTNDCPALQRLTEIATETSGSQNTCVVIAREAGDYSVATSMIPPGPCQVFEVPRSIRNLSDPLQKAIIEHTLNTKENIFLDEASSDLRFSSEADQSLYRSVICIPISSNRGQTFGAVYVASKYSFSRNIMTILTLLCQQASISVSNALLFRSVQAGTRENLKMISAQKEALEAARKSREDALKATKIKSNFLASMSHELRTPFSSFYGLLDLLSGTELNPGQNEIVQTAKQSCELLLKIIDSILDYSKLEASAVKLEPTGFLVENIIADCMELLLPMAAKKLDLSFNIEPNVPPWVYADYARIRQVLMNLIGNAVKFTAQGFVQVTCSVENPTTSAEDEVILKFVIHDTGIGLSQSDVELLFVPFQQADNSSTRRFGGTGLGLSISRQLVKLMNGAIAVESELHVGSKFWFTIPVKIYNSEESQKYLFDIENLKSDLMKPRSPRVLVISSSNVTLTLFNNMLSGFHVATVSALADALVHLQGRSNNVSPILDFIILDDQSEANASELAKLTQQHSSLREAKIIHLYTPTTSLSGKSIFGSSTPGIVKMTKPPRKGRLLQTLAGLKNLPNTIATGPTTDVAKAMDDLAAAQRTLFGNVLIAEDNPIAQNLLVKQLERYQLNVTATSNGNEALDQWETHEPGYFSVALFDHRKPPFLILRSNDLSLTLSDMPICDGVEAAKRLRLLETKRKAPVMLPIVALSADCQESTKQLCLSAGMNAFFSKPLRKSDLTSLLSMFGPPISRI</sequence>
<dbReference type="SMART" id="SM00387">
    <property type="entry name" value="HATPase_c"/>
    <property type="match status" value="1"/>
</dbReference>
<dbReference type="InterPro" id="IPR027417">
    <property type="entry name" value="P-loop_NTPase"/>
</dbReference>
<dbReference type="SUPFAM" id="SSF52172">
    <property type="entry name" value="CheY-like"/>
    <property type="match status" value="1"/>
</dbReference>
<dbReference type="PANTHER" id="PTHR45339:SF5">
    <property type="entry name" value="HISTIDINE KINASE"/>
    <property type="match status" value="1"/>
</dbReference>
<evidence type="ECO:0000256" key="10">
    <source>
        <dbReference type="ARBA" id="ARBA00022816"/>
    </source>
</evidence>
<keyword evidence="11" id="KW-0067">ATP-binding</keyword>
<dbReference type="SMART" id="SM00220">
    <property type="entry name" value="S_TKc"/>
    <property type="match status" value="1"/>
</dbReference>
<dbReference type="InterPro" id="IPR041664">
    <property type="entry name" value="AAA_16"/>
</dbReference>
<dbReference type="InterPro" id="IPR014001">
    <property type="entry name" value="Helicase_ATP-bd"/>
</dbReference>
<dbReference type="InterPro" id="IPR029016">
    <property type="entry name" value="GAF-like_dom_sf"/>
</dbReference>
<evidence type="ECO:0000256" key="22">
    <source>
        <dbReference type="SAM" id="MobiDB-lite"/>
    </source>
</evidence>
<dbReference type="EC" id="3.6.4.13" evidence="2"/>
<dbReference type="GO" id="GO:0003723">
    <property type="term" value="F:RNA binding"/>
    <property type="evidence" value="ECO:0007669"/>
    <property type="project" value="UniProtKB-KW"/>
</dbReference>
<keyword evidence="4" id="KW-0808">Transferase</keyword>
<dbReference type="Gene3D" id="3.30.450.40">
    <property type="match status" value="1"/>
</dbReference>
<feature type="compositionally biased region" description="Polar residues" evidence="22">
    <location>
        <begin position="903"/>
        <end position="934"/>
    </location>
</feature>
<evidence type="ECO:0000313" key="29">
    <source>
        <dbReference type="EMBL" id="THU82492.1"/>
    </source>
</evidence>
<dbReference type="Pfam" id="PF00270">
    <property type="entry name" value="DEAD"/>
    <property type="match status" value="1"/>
</dbReference>
<feature type="region of interest" description="Disordered" evidence="22">
    <location>
        <begin position="1"/>
        <end position="46"/>
    </location>
</feature>
<accession>A0A4S8L211</accession>
<dbReference type="PANTHER" id="PTHR45339">
    <property type="entry name" value="HYBRID SIGNAL TRANSDUCTION HISTIDINE KINASE J"/>
    <property type="match status" value="1"/>
</dbReference>
<comment type="similarity">
    <text evidence="16">Belongs to the DEAD box helicase family. DECD subfamily.</text>
</comment>
<dbReference type="SMART" id="SM00487">
    <property type="entry name" value="DEXDc"/>
    <property type="match status" value="1"/>
</dbReference>
<feature type="compositionally biased region" description="Basic and acidic residues" evidence="22">
    <location>
        <begin position="37"/>
        <end position="46"/>
    </location>
</feature>
<dbReference type="InterPro" id="IPR014014">
    <property type="entry name" value="RNA_helicase_DEAD_Q_motif"/>
</dbReference>
<dbReference type="SMART" id="SM00448">
    <property type="entry name" value="REC"/>
    <property type="match status" value="1"/>
</dbReference>